<reference evidence="1" key="1">
    <citation type="submission" date="2021-02" db="EMBL/GenBank/DDBJ databases">
        <authorList>
            <person name="Nowell W R."/>
        </authorList>
    </citation>
    <scope>NUCLEOTIDE SEQUENCE</scope>
</reference>
<name>A0A8S3ESW0_9BILA</name>
<organism evidence="1 2">
    <name type="scientific">Rotaria magnacalcarata</name>
    <dbReference type="NCBI Taxonomy" id="392030"/>
    <lineage>
        <taxon>Eukaryota</taxon>
        <taxon>Metazoa</taxon>
        <taxon>Spiralia</taxon>
        <taxon>Gnathifera</taxon>
        <taxon>Rotifera</taxon>
        <taxon>Eurotatoria</taxon>
        <taxon>Bdelloidea</taxon>
        <taxon>Philodinida</taxon>
        <taxon>Philodinidae</taxon>
        <taxon>Rotaria</taxon>
    </lineage>
</organism>
<dbReference type="AlphaFoldDB" id="A0A8S3ESW0"/>
<dbReference type="Proteomes" id="UP000681967">
    <property type="component" value="Unassembled WGS sequence"/>
</dbReference>
<protein>
    <submittedName>
        <fullName evidence="1">Uncharacterized protein</fullName>
    </submittedName>
</protein>
<proteinExistence type="predicted"/>
<feature type="non-terminal residue" evidence="1">
    <location>
        <position position="42"/>
    </location>
</feature>
<gene>
    <name evidence="1" type="ORF">BYL167_LOCUS62245</name>
</gene>
<dbReference type="EMBL" id="CAJOBH010234250">
    <property type="protein sequence ID" value="CAF5083678.1"/>
    <property type="molecule type" value="Genomic_DNA"/>
</dbReference>
<comment type="caution">
    <text evidence="1">The sequence shown here is derived from an EMBL/GenBank/DDBJ whole genome shotgun (WGS) entry which is preliminary data.</text>
</comment>
<accession>A0A8S3ESW0</accession>
<evidence type="ECO:0000313" key="2">
    <source>
        <dbReference type="Proteomes" id="UP000681967"/>
    </source>
</evidence>
<sequence>MDVMNPLTYDAEEDQLRERTKYSEMDKLLLPVEFQQQPVSTG</sequence>
<evidence type="ECO:0000313" key="1">
    <source>
        <dbReference type="EMBL" id="CAF5083678.1"/>
    </source>
</evidence>